<sequence>MTYQVLEKGPWLFRVADDGSHAWGIYAGIVRFYLLPQPGRLHADWSRRKTMKGYPGFVPDEHFWPYLQEINKLMLDRRKRIPFSPGRRDFANRRKVSMEFSNGRVDFFIHPMGEDCWVHIYSGERVEAVLLFTRGIMGEVERDLSKSSGHTSENMETYVRLSADQLMHWQASFAHS</sequence>
<reference evidence="2" key="1">
    <citation type="submission" date="2017-09" db="EMBL/GenBank/DDBJ databases">
        <title>Depth-based differentiation of microbial function through sediment-hosted aquifers and enrichment of novel symbionts in the deep terrestrial subsurface.</title>
        <authorList>
            <person name="Probst A.J."/>
            <person name="Ladd B."/>
            <person name="Jarett J.K."/>
            <person name="Geller-Mcgrath D.E."/>
            <person name="Sieber C.M.K."/>
            <person name="Emerson J.B."/>
            <person name="Anantharaman K."/>
            <person name="Thomas B.C."/>
            <person name="Malmstrom R."/>
            <person name="Stieglmeier M."/>
            <person name="Klingl A."/>
            <person name="Woyke T."/>
            <person name="Ryan C.M."/>
            <person name="Banfield J.F."/>
        </authorList>
    </citation>
    <scope>NUCLEOTIDE SEQUENCE [LARGE SCALE GENOMIC DNA]</scope>
</reference>
<protein>
    <submittedName>
        <fullName evidence="1">Uncharacterized protein</fullName>
    </submittedName>
</protein>
<comment type="caution">
    <text evidence="1">The sequence shown here is derived from an EMBL/GenBank/DDBJ whole genome shotgun (WGS) entry which is preliminary data.</text>
</comment>
<evidence type="ECO:0000313" key="2">
    <source>
        <dbReference type="Proteomes" id="UP000231466"/>
    </source>
</evidence>
<organism evidence="1 2">
    <name type="scientific">Candidatus Colwellbacteria bacterium CG10_big_fil_rev_8_21_14_0_10_42_22</name>
    <dbReference type="NCBI Taxonomy" id="1974540"/>
    <lineage>
        <taxon>Bacteria</taxon>
        <taxon>Candidatus Colwelliibacteriota</taxon>
    </lineage>
</organism>
<dbReference type="Proteomes" id="UP000231466">
    <property type="component" value="Unassembled WGS sequence"/>
</dbReference>
<dbReference type="EMBL" id="PFAH01000008">
    <property type="protein sequence ID" value="PIR97871.1"/>
    <property type="molecule type" value="Genomic_DNA"/>
</dbReference>
<evidence type="ECO:0000313" key="1">
    <source>
        <dbReference type="EMBL" id="PIR97871.1"/>
    </source>
</evidence>
<gene>
    <name evidence="1" type="ORF">COT89_02255</name>
</gene>
<proteinExistence type="predicted"/>
<accession>A0A2H0VFL1</accession>
<dbReference type="AlphaFoldDB" id="A0A2H0VFL1"/>
<name>A0A2H0VFL1_9BACT</name>